<dbReference type="PANTHER" id="PTHR43124">
    <property type="entry name" value="PURINE EFFLUX PUMP PBUE"/>
    <property type="match status" value="1"/>
</dbReference>
<evidence type="ECO:0000256" key="1">
    <source>
        <dbReference type="ARBA" id="ARBA00004651"/>
    </source>
</evidence>
<evidence type="ECO:0000313" key="10">
    <source>
        <dbReference type="Proteomes" id="UP001519292"/>
    </source>
</evidence>
<evidence type="ECO:0000256" key="7">
    <source>
        <dbReference type="SAM" id="Phobius"/>
    </source>
</evidence>
<feature type="transmembrane region" description="Helical" evidence="7">
    <location>
        <begin position="208"/>
        <end position="228"/>
    </location>
</feature>
<keyword evidence="6 7" id="KW-0472">Membrane</keyword>
<protein>
    <submittedName>
        <fullName evidence="9">MFS family permease</fullName>
    </submittedName>
</protein>
<dbReference type="InterPro" id="IPR036259">
    <property type="entry name" value="MFS_trans_sf"/>
</dbReference>
<name>A0ABS4MBX1_9LACO</name>
<keyword evidence="3" id="KW-1003">Cell membrane</keyword>
<dbReference type="InterPro" id="IPR050189">
    <property type="entry name" value="MFS_Efflux_Transporters"/>
</dbReference>
<feature type="transmembrane region" description="Helical" evidence="7">
    <location>
        <begin position="74"/>
        <end position="92"/>
    </location>
</feature>
<feature type="domain" description="Major facilitator superfamily (MFS) profile" evidence="8">
    <location>
        <begin position="7"/>
        <end position="383"/>
    </location>
</feature>
<evidence type="ECO:0000256" key="2">
    <source>
        <dbReference type="ARBA" id="ARBA00022448"/>
    </source>
</evidence>
<feature type="transmembrane region" description="Helical" evidence="7">
    <location>
        <begin position="240"/>
        <end position="262"/>
    </location>
</feature>
<feature type="transmembrane region" description="Helical" evidence="7">
    <location>
        <begin position="98"/>
        <end position="121"/>
    </location>
</feature>
<dbReference type="EMBL" id="JAGGLU010000001">
    <property type="protein sequence ID" value="MBP2057146.1"/>
    <property type="molecule type" value="Genomic_DNA"/>
</dbReference>
<dbReference type="Gene3D" id="1.20.1250.20">
    <property type="entry name" value="MFS general substrate transporter like domains"/>
    <property type="match status" value="1"/>
</dbReference>
<dbReference type="InterPro" id="IPR020846">
    <property type="entry name" value="MFS_dom"/>
</dbReference>
<proteinExistence type="predicted"/>
<gene>
    <name evidence="9" type="ORF">J2Z60_000308</name>
</gene>
<dbReference type="PROSITE" id="PS50850">
    <property type="entry name" value="MFS"/>
    <property type="match status" value="1"/>
</dbReference>
<dbReference type="SUPFAM" id="SSF103473">
    <property type="entry name" value="MFS general substrate transporter"/>
    <property type="match status" value="1"/>
</dbReference>
<keyword evidence="2" id="KW-0813">Transport</keyword>
<keyword evidence="10" id="KW-1185">Reference proteome</keyword>
<feature type="transmembrane region" description="Helical" evidence="7">
    <location>
        <begin position="298"/>
        <end position="319"/>
    </location>
</feature>
<dbReference type="Pfam" id="PF07690">
    <property type="entry name" value="MFS_1"/>
    <property type="match status" value="1"/>
</dbReference>
<evidence type="ECO:0000313" key="9">
    <source>
        <dbReference type="EMBL" id="MBP2057146.1"/>
    </source>
</evidence>
<feature type="transmembrane region" description="Helical" evidence="7">
    <location>
        <begin position="331"/>
        <end position="355"/>
    </location>
</feature>
<evidence type="ECO:0000259" key="8">
    <source>
        <dbReference type="PROSITE" id="PS50850"/>
    </source>
</evidence>
<feature type="transmembrane region" description="Helical" evidence="7">
    <location>
        <begin position="274"/>
        <end position="292"/>
    </location>
</feature>
<dbReference type="RefSeq" id="WP_209685699.1">
    <property type="nucleotide sequence ID" value="NZ_JAGGLU010000001.1"/>
</dbReference>
<dbReference type="InterPro" id="IPR011701">
    <property type="entry name" value="MFS"/>
</dbReference>
<feature type="transmembrane region" description="Helical" evidence="7">
    <location>
        <begin position="133"/>
        <end position="157"/>
    </location>
</feature>
<dbReference type="Proteomes" id="UP001519292">
    <property type="component" value="Unassembled WGS sequence"/>
</dbReference>
<feature type="transmembrane region" description="Helical" evidence="7">
    <location>
        <begin position="163"/>
        <end position="181"/>
    </location>
</feature>
<dbReference type="PANTHER" id="PTHR43124:SF3">
    <property type="entry name" value="CHLORAMPHENICOL EFFLUX PUMP RV0191"/>
    <property type="match status" value="1"/>
</dbReference>
<comment type="caution">
    <text evidence="9">The sequence shown here is derived from an EMBL/GenBank/DDBJ whole genome shotgun (WGS) entry which is preliminary data.</text>
</comment>
<accession>A0ABS4MBX1</accession>
<evidence type="ECO:0000256" key="3">
    <source>
        <dbReference type="ARBA" id="ARBA00022475"/>
    </source>
</evidence>
<sequence length="391" mass="42236">MNRKKLPLAIGILSMNLLTMSSSVIGSAIAAIAKSFSGEPVSKVQMLSTIPQLGQIIATLIFSYLTYKMTRKNIGILAILFVTISGLIPIFYNNNLNTILACMIAMGFGIGLITNVGPVLVQEHFEGEERASVMGWQVGFNNIGMMTLTALGGVLGATNWRNLFWIYVIGVLILLITYFLVPKDKKIKAQKSNDKISLGVAFKHVNNLVYVYLLITLFTSIVMTMFMANQSIVLASKGLGTSYTGLITAIGNVGGILTAVFLSKIRKFTKNYTIAYGFIAFALSFICVVFFNNMGMHVLGNAFSGMGIVMINATIPFQLSNLSSQEEFPVVISMNSLISSIAGTLAPILLAILHIQVGNGQFISGIILSLCVAILIFVTRLGNVVSKAKEK</sequence>
<evidence type="ECO:0000256" key="5">
    <source>
        <dbReference type="ARBA" id="ARBA00022989"/>
    </source>
</evidence>
<organism evidence="9 10">
    <name type="scientific">Lactobacillus colini</name>
    <dbReference type="NCBI Taxonomy" id="1819254"/>
    <lineage>
        <taxon>Bacteria</taxon>
        <taxon>Bacillati</taxon>
        <taxon>Bacillota</taxon>
        <taxon>Bacilli</taxon>
        <taxon>Lactobacillales</taxon>
        <taxon>Lactobacillaceae</taxon>
        <taxon>Lactobacillus</taxon>
    </lineage>
</organism>
<comment type="subcellular location">
    <subcellularLocation>
        <location evidence="1">Cell membrane</location>
        <topology evidence="1">Multi-pass membrane protein</topology>
    </subcellularLocation>
</comment>
<evidence type="ECO:0000256" key="4">
    <source>
        <dbReference type="ARBA" id="ARBA00022692"/>
    </source>
</evidence>
<keyword evidence="5 7" id="KW-1133">Transmembrane helix</keyword>
<feature type="transmembrane region" description="Helical" evidence="7">
    <location>
        <begin position="46"/>
        <end position="67"/>
    </location>
</feature>
<keyword evidence="4 7" id="KW-0812">Transmembrane</keyword>
<reference evidence="9 10" key="1">
    <citation type="submission" date="2021-03" db="EMBL/GenBank/DDBJ databases">
        <title>Genomic Encyclopedia of Type Strains, Phase IV (KMG-IV): sequencing the most valuable type-strain genomes for metagenomic binning, comparative biology and taxonomic classification.</title>
        <authorList>
            <person name="Goeker M."/>
        </authorList>
    </citation>
    <scope>NUCLEOTIDE SEQUENCE [LARGE SCALE GENOMIC DNA]</scope>
    <source>
        <strain evidence="9 10">DSM 101872</strain>
    </source>
</reference>
<evidence type="ECO:0000256" key="6">
    <source>
        <dbReference type="ARBA" id="ARBA00023136"/>
    </source>
</evidence>
<feature type="transmembrane region" description="Helical" evidence="7">
    <location>
        <begin position="361"/>
        <end position="381"/>
    </location>
</feature>